<name>A0ABY7HMN1_9GAMM</name>
<dbReference type="EMBL" id="CP114058">
    <property type="protein sequence ID" value="WAT00636.1"/>
    <property type="molecule type" value="Genomic_DNA"/>
</dbReference>
<evidence type="ECO:0000313" key="3">
    <source>
        <dbReference type="EMBL" id="WAT00636.1"/>
    </source>
</evidence>
<reference evidence="3" key="1">
    <citation type="submission" date="2022-12" db="EMBL/GenBank/DDBJ databases">
        <title>Complete genome sequence of an Australian strain of Rouxiella badensis DAR84756 and resolution of the R. badensis DSM100043 and R. chamberiensis DSM28324 genomes.</title>
        <authorList>
            <person name="Paul S."/>
            <person name="Anderson P.J."/>
            <person name="Maynard G."/>
            <person name="Dyall-Smith M."/>
            <person name="Kudinha T."/>
        </authorList>
    </citation>
    <scope>NUCLEOTIDE SEQUENCE</scope>
    <source>
        <strain evidence="3">DSM 28324</strain>
    </source>
</reference>
<comment type="similarity">
    <text evidence="1">Belongs to the intimin/invasin family.</text>
</comment>
<dbReference type="Gene3D" id="2.40.160.160">
    <property type="entry name" value="Inverse autotransporter, beta-domain"/>
    <property type="match status" value="1"/>
</dbReference>
<dbReference type="InterPro" id="IPR024519">
    <property type="entry name" value="IAT_beta"/>
</dbReference>
<dbReference type="InterPro" id="IPR038177">
    <property type="entry name" value="IAT_beta_sf"/>
</dbReference>
<dbReference type="RefSeq" id="WP_269127926.1">
    <property type="nucleotide sequence ID" value="NZ_CP114058.1"/>
</dbReference>
<dbReference type="Gene3D" id="2.60.40.10">
    <property type="entry name" value="Immunoglobulins"/>
    <property type="match status" value="1"/>
</dbReference>
<dbReference type="InterPro" id="IPR008964">
    <property type="entry name" value="Invasin/intimin_cell_adhesion"/>
</dbReference>
<dbReference type="InterPro" id="IPR013783">
    <property type="entry name" value="Ig-like_fold"/>
</dbReference>
<sequence>MQLFSLFLISFPTGAAPEKAEKATIFKGQDFLTPLPLTDAAPNREEKQATEEKIGEVFSGLAPQMQSSGLTGAAKNQGQALLDGAVSQQLETWLTQHGGQANVSVEAGLGNTAWNYRFDTFYPWLESENTTLFSQMSARRWNARNIVNFGAGYRKNMTQNLMLGGNLFLDMDATRNHHRIGAGFEVWSERLRTSLNYYHPLSGWKKSADDLFNDDTHRFQLYERAAKGWDLNLETQLGRHASAQAKIFRWYGDKVDVLGTRNEASRDPFGLTLGVNWQPISLLGLNVNHSHISNQKGEWNAGMQVSWDFGRNFAQQIDPMQARALSSLIHSRHEFVTRNPNIVLSYQQKDKTQRIYFDPASAAVKALGAGYVNAVKGGNGGYIAYASSNPLLADVDTESGMVKPLRRGNVQISAYEYPLSASQVPLGSARYNLEILPADVAPGARHVRITGEINVGGVLHGEYTYLNNEGADEHPEGSDVSWYRSSDMTTPIGHFSDYTLTRDSLDDGLVFRVIPVNADGLRGEAVQAEVKAPVVRLQALTLTPVNGIFQQENNFKFKRGTAGIVEAKVRVLDSHGDPVSERKVFWHEKSAELGVLSQSASMTDSQGYTSVLYNNIQKEGTATLRASLDILARGRTALSDRQGERQLDKTFNAVFGQPKSIRFTTPPTEAVVGAGKALFSAKITDEDGQGVAGSVVWNTGTREIAESETDRHGVATYAFEIPATVGQSESWTLTARIKGTTLTDNVTVKLLRKSSPPIQAPDDIVRQFSPGNPELVFAVRGGNGSALRFSSDNENTATVASRGQGGVLTLLAGGAPRLPSPSSQQKSLLLPNPRPLPLLSMPPADRRWNNCPTAPWCGATCLKRFHPKAATAVS</sequence>
<proteinExistence type="inferred from homology"/>
<dbReference type="Proteomes" id="UP001164712">
    <property type="component" value="Chromosome"/>
</dbReference>
<gene>
    <name evidence="3" type="ORF">O1V66_17475</name>
</gene>
<dbReference type="SUPFAM" id="SSF49373">
    <property type="entry name" value="Invasin/intimin cell-adhesion fragments"/>
    <property type="match status" value="1"/>
</dbReference>
<evidence type="ECO:0000256" key="1">
    <source>
        <dbReference type="ARBA" id="ARBA00010116"/>
    </source>
</evidence>
<organism evidence="3 4">
    <name type="scientific">Rouxiella chamberiensis</name>
    <dbReference type="NCBI Taxonomy" id="1513468"/>
    <lineage>
        <taxon>Bacteria</taxon>
        <taxon>Pseudomonadati</taxon>
        <taxon>Pseudomonadota</taxon>
        <taxon>Gammaproteobacteria</taxon>
        <taxon>Enterobacterales</taxon>
        <taxon>Yersiniaceae</taxon>
        <taxon>Rouxiella</taxon>
    </lineage>
</organism>
<evidence type="ECO:0000259" key="2">
    <source>
        <dbReference type="Pfam" id="PF11924"/>
    </source>
</evidence>
<accession>A0ABY7HMN1</accession>
<keyword evidence="4" id="KW-1185">Reference proteome</keyword>
<dbReference type="PANTHER" id="PTHR39576:SF2">
    <property type="entry name" value="ATTACHING AND EFFACING PROTEIN HOMOLOG-RELATED"/>
    <property type="match status" value="1"/>
</dbReference>
<feature type="domain" description="Inverse autotransporter beta-domain" evidence="2">
    <location>
        <begin position="71"/>
        <end position="339"/>
    </location>
</feature>
<dbReference type="InterPro" id="IPR051715">
    <property type="entry name" value="Intimin-Invasin_domain"/>
</dbReference>
<protein>
    <submittedName>
        <fullName evidence="3">Inverse autotransporter beta domain-containing protein</fullName>
    </submittedName>
</protein>
<dbReference type="Pfam" id="PF11924">
    <property type="entry name" value="IAT_beta"/>
    <property type="match status" value="1"/>
</dbReference>
<dbReference type="PANTHER" id="PTHR39576">
    <property type="entry name" value="ATTACHING AND EFFACING PROTEIN HOMOLOG-RELATED-RELATED"/>
    <property type="match status" value="1"/>
</dbReference>
<evidence type="ECO:0000313" key="4">
    <source>
        <dbReference type="Proteomes" id="UP001164712"/>
    </source>
</evidence>